<reference evidence="7 8" key="1">
    <citation type="journal article" date="2019" name="Sci. Rep.">
        <title>A high-quality genome of Eragrostis curvula grass provides insights into Poaceae evolution and supports new strategies to enhance forage quality.</title>
        <authorList>
            <person name="Carballo J."/>
            <person name="Santos B.A.C.M."/>
            <person name="Zappacosta D."/>
            <person name="Garbus I."/>
            <person name="Selva J.P."/>
            <person name="Gallo C.A."/>
            <person name="Diaz A."/>
            <person name="Albertini E."/>
            <person name="Caccamo M."/>
            <person name="Echenique V."/>
        </authorList>
    </citation>
    <scope>NUCLEOTIDE SEQUENCE [LARGE SCALE GENOMIC DNA]</scope>
    <source>
        <strain evidence="8">cv. Victoria</strain>
        <tissue evidence="7">Leaf</tissue>
    </source>
</reference>
<dbReference type="Pfam" id="PF13639">
    <property type="entry name" value="zf-RING_2"/>
    <property type="match status" value="2"/>
</dbReference>
<dbReference type="PROSITE" id="PS50089">
    <property type="entry name" value="ZF_RING_2"/>
    <property type="match status" value="2"/>
</dbReference>
<dbReference type="Gene3D" id="3.30.40.10">
    <property type="entry name" value="Zinc/RING finger domain, C3HC4 (zinc finger)"/>
    <property type="match status" value="2"/>
</dbReference>
<evidence type="ECO:0000313" key="8">
    <source>
        <dbReference type="Proteomes" id="UP000324897"/>
    </source>
</evidence>
<organism evidence="7 8">
    <name type="scientific">Eragrostis curvula</name>
    <name type="common">weeping love grass</name>
    <dbReference type="NCBI Taxonomy" id="38414"/>
    <lineage>
        <taxon>Eukaryota</taxon>
        <taxon>Viridiplantae</taxon>
        <taxon>Streptophyta</taxon>
        <taxon>Embryophyta</taxon>
        <taxon>Tracheophyta</taxon>
        <taxon>Spermatophyta</taxon>
        <taxon>Magnoliopsida</taxon>
        <taxon>Liliopsida</taxon>
        <taxon>Poales</taxon>
        <taxon>Poaceae</taxon>
        <taxon>PACMAD clade</taxon>
        <taxon>Chloridoideae</taxon>
        <taxon>Eragrostideae</taxon>
        <taxon>Eragrostidinae</taxon>
        <taxon>Eragrostis</taxon>
    </lineage>
</organism>
<dbReference type="PANTHER" id="PTHR45931:SF23">
    <property type="entry name" value="OS12G0134500 PROTEIN"/>
    <property type="match status" value="1"/>
</dbReference>
<dbReference type="Gramene" id="TVU27014">
    <property type="protein sequence ID" value="TVU27014"/>
    <property type="gene ID" value="EJB05_29592"/>
</dbReference>
<accession>A0A5J9UUD3</accession>
<dbReference type="GO" id="GO:0008270">
    <property type="term" value="F:zinc ion binding"/>
    <property type="evidence" value="ECO:0007669"/>
    <property type="project" value="UniProtKB-KW"/>
</dbReference>
<sequence length="380" mass="44226">MEKRRRSSDPESTPPMEKRRRLSAEEIRARIQASYEAFVLDDLRMEEKWRKEKEDEAYYDAIARALVPAAKKAIAGLHKPVLEETREEQGCAICLQDLQTRKRLRKMPCCGHSFHEPCIVEWLLMNRLCPICQFALPSEEEQRELDEQDKDAETDEPVITFIRCLPSILPAFQSSNHRHRLISVLQPPSYVLPPPSGSLGAFWPDRRLRRFAPPPDSSSFSAVCLRSTEKPTQMDDLWQRMSPKERQAHILDMYAASLIADIDMRDYDEDDDDEEDDVVPASKKAILNLHVPTWCQTTQTRTKHGCYVCREDLEMGQQFRMTPCYHSFHQTCIFEWLLVDRRCPVCLFALPSEEEQRLLDEEEARSKDGDEGEDQFVIIH</sequence>
<evidence type="ECO:0000256" key="5">
    <source>
        <dbReference type="SAM" id="MobiDB-lite"/>
    </source>
</evidence>
<keyword evidence="3" id="KW-0862">Zinc</keyword>
<dbReference type="Proteomes" id="UP000324897">
    <property type="component" value="Chromosome 2"/>
</dbReference>
<dbReference type="InterPro" id="IPR013083">
    <property type="entry name" value="Znf_RING/FYVE/PHD"/>
</dbReference>
<keyword evidence="1" id="KW-0479">Metal-binding</keyword>
<dbReference type="EMBL" id="RWGY01000013">
    <property type="protein sequence ID" value="TVU27014.1"/>
    <property type="molecule type" value="Genomic_DNA"/>
</dbReference>
<evidence type="ECO:0000259" key="6">
    <source>
        <dbReference type="PROSITE" id="PS50089"/>
    </source>
</evidence>
<protein>
    <recommendedName>
        <fullName evidence="6">RING-type domain-containing protein</fullName>
    </recommendedName>
</protein>
<feature type="non-terminal residue" evidence="7">
    <location>
        <position position="1"/>
    </location>
</feature>
<dbReference type="GO" id="GO:0006511">
    <property type="term" value="P:ubiquitin-dependent protein catabolic process"/>
    <property type="evidence" value="ECO:0007669"/>
    <property type="project" value="TreeGrafter"/>
</dbReference>
<evidence type="ECO:0000256" key="3">
    <source>
        <dbReference type="ARBA" id="ARBA00022833"/>
    </source>
</evidence>
<keyword evidence="8" id="KW-1185">Reference proteome</keyword>
<name>A0A5J9UUD3_9POAL</name>
<proteinExistence type="predicted"/>
<evidence type="ECO:0000256" key="1">
    <source>
        <dbReference type="ARBA" id="ARBA00022723"/>
    </source>
</evidence>
<dbReference type="SMART" id="SM00184">
    <property type="entry name" value="RING"/>
    <property type="match status" value="2"/>
</dbReference>
<keyword evidence="2 4" id="KW-0863">Zinc-finger</keyword>
<gene>
    <name evidence="7" type="ORF">EJB05_29592</name>
</gene>
<evidence type="ECO:0000313" key="7">
    <source>
        <dbReference type="EMBL" id="TVU27014.1"/>
    </source>
</evidence>
<feature type="domain" description="RING-type" evidence="6">
    <location>
        <begin position="91"/>
        <end position="133"/>
    </location>
</feature>
<evidence type="ECO:0000256" key="2">
    <source>
        <dbReference type="ARBA" id="ARBA00022771"/>
    </source>
</evidence>
<feature type="region of interest" description="Disordered" evidence="5">
    <location>
        <begin position="1"/>
        <end position="23"/>
    </location>
</feature>
<dbReference type="InterPro" id="IPR001841">
    <property type="entry name" value="Znf_RING"/>
</dbReference>
<evidence type="ECO:0000256" key="4">
    <source>
        <dbReference type="PROSITE-ProRule" id="PRU00175"/>
    </source>
</evidence>
<feature type="domain" description="RING-type" evidence="6">
    <location>
        <begin position="306"/>
        <end position="346"/>
    </location>
</feature>
<dbReference type="AlphaFoldDB" id="A0A5J9UUD3"/>
<dbReference type="SUPFAM" id="SSF57850">
    <property type="entry name" value="RING/U-box"/>
    <property type="match status" value="2"/>
</dbReference>
<dbReference type="OrthoDB" id="21204at2759"/>
<dbReference type="GO" id="GO:0005634">
    <property type="term" value="C:nucleus"/>
    <property type="evidence" value="ECO:0007669"/>
    <property type="project" value="TreeGrafter"/>
</dbReference>
<comment type="caution">
    <text evidence="7">The sequence shown here is derived from an EMBL/GenBank/DDBJ whole genome shotgun (WGS) entry which is preliminary data.</text>
</comment>
<dbReference type="GO" id="GO:0061630">
    <property type="term" value="F:ubiquitin protein ligase activity"/>
    <property type="evidence" value="ECO:0007669"/>
    <property type="project" value="TreeGrafter"/>
</dbReference>
<dbReference type="PANTHER" id="PTHR45931">
    <property type="entry name" value="SI:CH211-59O9.10"/>
    <property type="match status" value="1"/>
</dbReference>
<dbReference type="InterPro" id="IPR051834">
    <property type="entry name" value="RING_finger_E3_ligase"/>
</dbReference>